<sequence>MYAGEPDRIVAELAADETVHAADTVLFTLSSQLRVACVVTQLTAVKAITTEVDAIAPQPHDEALKLCSSWGDLGTDVAGYWITVLRRQRGCSNEATWLHAEPPGGNSP</sequence>
<dbReference type="EMBL" id="JAUSZV010000005">
    <property type="protein sequence ID" value="MDQ0911104.1"/>
    <property type="molecule type" value="Genomic_DNA"/>
</dbReference>
<protein>
    <submittedName>
        <fullName evidence="1">Uncharacterized protein</fullName>
    </submittedName>
</protein>
<name>A0AAW8FM85_9ACTN</name>
<evidence type="ECO:0000313" key="1">
    <source>
        <dbReference type="EMBL" id="MDQ0911104.1"/>
    </source>
</evidence>
<reference evidence="1" key="1">
    <citation type="submission" date="2023-07" db="EMBL/GenBank/DDBJ databases">
        <title>Comparative genomics of wheat-associated soil bacteria to identify genetic determinants of phenazine resistance.</title>
        <authorList>
            <person name="Mouncey N."/>
        </authorList>
    </citation>
    <scope>NUCLEOTIDE SEQUENCE</scope>
    <source>
        <strain evidence="1">V4I22</strain>
    </source>
</reference>
<gene>
    <name evidence="1" type="ORF">QFZ22_007089</name>
</gene>
<dbReference type="AlphaFoldDB" id="A0AAW8FM85"/>
<comment type="caution">
    <text evidence="1">The sequence shown here is derived from an EMBL/GenBank/DDBJ whole genome shotgun (WGS) entry which is preliminary data.</text>
</comment>
<dbReference type="Proteomes" id="UP001234216">
    <property type="component" value="Unassembled WGS sequence"/>
</dbReference>
<accession>A0AAW8FM85</accession>
<proteinExistence type="predicted"/>
<organism evidence="1 2">
    <name type="scientific">Streptomyces canus</name>
    <dbReference type="NCBI Taxonomy" id="58343"/>
    <lineage>
        <taxon>Bacteria</taxon>
        <taxon>Bacillati</taxon>
        <taxon>Actinomycetota</taxon>
        <taxon>Actinomycetes</taxon>
        <taxon>Kitasatosporales</taxon>
        <taxon>Streptomycetaceae</taxon>
        <taxon>Streptomyces</taxon>
        <taxon>Streptomyces aurantiacus group</taxon>
    </lineage>
</organism>
<dbReference type="RefSeq" id="WP_306982288.1">
    <property type="nucleotide sequence ID" value="NZ_JAUSZV010000005.1"/>
</dbReference>
<evidence type="ECO:0000313" key="2">
    <source>
        <dbReference type="Proteomes" id="UP001234216"/>
    </source>
</evidence>